<gene>
    <name evidence="7" type="ORF">D7V88_04425</name>
</gene>
<dbReference type="Gene3D" id="3.60.15.10">
    <property type="entry name" value="Ribonuclease Z/Hydroxyacylglutathione hydrolase-like"/>
    <property type="match status" value="1"/>
</dbReference>
<dbReference type="InterPro" id="IPR036866">
    <property type="entry name" value="RibonucZ/Hydroxyglut_hydro"/>
</dbReference>
<evidence type="ECO:0000256" key="1">
    <source>
        <dbReference type="ARBA" id="ARBA00007749"/>
    </source>
</evidence>
<keyword evidence="2" id="KW-0479">Metal-binding</keyword>
<dbReference type="InterPro" id="IPR051013">
    <property type="entry name" value="MBL_superfamily_lactonases"/>
</dbReference>
<feature type="signal peptide" evidence="5">
    <location>
        <begin position="1"/>
        <end position="22"/>
    </location>
</feature>
<reference evidence="8" key="1">
    <citation type="submission" date="2018-09" db="EMBL/GenBank/DDBJ databases">
        <authorList>
            <person name="Livingstone P.G."/>
            <person name="Whitworth D.E."/>
        </authorList>
    </citation>
    <scope>NUCLEOTIDE SEQUENCE [LARGE SCALE GENOMIC DNA]</scope>
    <source>
        <strain evidence="8">CA054A</strain>
    </source>
</reference>
<name>A0A3A8JCY3_9BACT</name>
<dbReference type="PANTHER" id="PTHR42978">
    <property type="entry name" value="QUORUM-QUENCHING LACTONASE YTNP-RELATED-RELATED"/>
    <property type="match status" value="1"/>
</dbReference>
<accession>A0A3A8JCY3</accession>
<dbReference type="PROSITE" id="PS51257">
    <property type="entry name" value="PROKAR_LIPOPROTEIN"/>
    <property type="match status" value="1"/>
</dbReference>
<evidence type="ECO:0000256" key="2">
    <source>
        <dbReference type="ARBA" id="ARBA00022723"/>
    </source>
</evidence>
<dbReference type="Proteomes" id="UP000268094">
    <property type="component" value="Unassembled WGS sequence"/>
</dbReference>
<dbReference type="InterPro" id="IPR001279">
    <property type="entry name" value="Metallo-B-lactamas"/>
</dbReference>
<evidence type="ECO:0000256" key="5">
    <source>
        <dbReference type="SAM" id="SignalP"/>
    </source>
</evidence>
<evidence type="ECO:0000313" key="8">
    <source>
        <dbReference type="Proteomes" id="UP000268094"/>
    </source>
</evidence>
<dbReference type="RefSeq" id="WP_120539331.1">
    <property type="nucleotide sequence ID" value="NZ_RAVZ01000017.1"/>
</dbReference>
<dbReference type="Pfam" id="PF00753">
    <property type="entry name" value="Lactamase_B"/>
    <property type="match status" value="1"/>
</dbReference>
<evidence type="ECO:0000259" key="6">
    <source>
        <dbReference type="SMART" id="SM00849"/>
    </source>
</evidence>
<evidence type="ECO:0000256" key="4">
    <source>
        <dbReference type="ARBA" id="ARBA00022833"/>
    </source>
</evidence>
<comment type="similarity">
    <text evidence="1">Belongs to the metallo-beta-lactamase superfamily.</text>
</comment>
<evidence type="ECO:0000256" key="3">
    <source>
        <dbReference type="ARBA" id="ARBA00022801"/>
    </source>
</evidence>
<feature type="chain" id="PRO_5017311942" evidence="5">
    <location>
        <begin position="23"/>
        <end position="292"/>
    </location>
</feature>
<dbReference type="GO" id="GO:0046872">
    <property type="term" value="F:metal ion binding"/>
    <property type="evidence" value="ECO:0007669"/>
    <property type="project" value="UniProtKB-KW"/>
</dbReference>
<sequence length="292" mass="31455">MPRLPPIRLVALLLGVFTGACANRSPVAPEAPGAAGLPSVRLYALDCGHIDVKDMGLFADRSPPGGQPGELVVPCFLIQHPRGTLLWDTGLSDALARQAGGAEDPVGNRLRLETSLGVQLTRLGLTPADVRYVGFSHLHADHAGNANAFTASTWLVQRREFEWATQTPTPLGVDPGAFSSWREAKVQLLEGDFDVFGDGSVRIVSTPGHTPGHQSLVLRLRKAGTRVLSGDLCHTRENWVRHGVPAFNTSREDTLASITRVEALLKDSHGHFIVQHAPEDFQSLPAFPLALE</sequence>
<dbReference type="AlphaFoldDB" id="A0A3A8JCY3"/>
<keyword evidence="5" id="KW-0732">Signal</keyword>
<dbReference type="PANTHER" id="PTHR42978:SF3">
    <property type="entry name" value="BLR3078 PROTEIN"/>
    <property type="match status" value="1"/>
</dbReference>
<dbReference type="OrthoDB" id="9773738at2"/>
<keyword evidence="3" id="KW-0378">Hydrolase</keyword>
<dbReference type="CDD" id="cd07729">
    <property type="entry name" value="AHL_lactonase_MBL-fold"/>
    <property type="match status" value="1"/>
</dbReference>
<dbReference type="GO" id="GO:0016787">
    <property type="term" value="F:hydrolase activity"/>
    <property type="evidence" value="ECO:0007669"/>
    <property type="project" value="UniProtKB-KW"/>
</dbReference>
<dbReference type="SUPFAM" id="SSF56281">
    <property type="entry name" value="Metallo-hydrolase/oxidoreductase"/>
    <property type="match status" value="1"/>
</dbReference>
<organism evidence="7 8">
    <name type="scientific">Corallococcus terminator</name>
    <dbReference type="NCBI Taxonomy" id="2316733"/>
    <lineage>
        <taxon>Bacteria</taxon>
        <taxon>Pseudomonadati</taxon>
        <taxon>Myxococcota</taxon>
        <taxon>Myxococcia</taxon>
        <taxon>Myxococcales</taxon>
        <taxon>Cystobacterineae</taxon>
        <taxon>Myxococcaceae</taxon>
        <taxon>Corallococcus</taxon>
    </lineage>
</organism>
<comment type="caution">
    <text evidence="7">The sequence shown here is derived from an EMBL/GenBank/DDBJ whole genome shotgun (WGS) entry which is preliminary data.</text>
</comment>
<protein>
    <submittedName>
        <fullName evidence="7">N-acyl homoserine lactonase family protein</fullName>
    </submittedName>
</protein>
<proteinExistence type="inferred from homology"/>
<dbReference type="SMART" id="SM00849">
    <property type="entry name" value="Lactamase_B"/>
    <property type="match status" value="1"/>
</dbReference>
<keyword evidence="8" id="KW-1185">Reference proteome</keyword>
<keyword evidence="4" id="KW-0862">Zinc</keyword>
<dbReference type="EMBL" id="RAVZ01000017">
    <property type="protein sequence ID" value="RKG92918.1"/>
    <property type="molecule type" value="Genomic_DNA"/>
</dbReference>
<feature type="domain" description="Metallo-beta-lactamase" evidence="6">
    <location>
        <begin position="72"/>
        <end position="276"/>
    </location>
</feature>
<evidence type="ECO:0000313" key="7">
    <source>
        <dbReference type="EMBL" id="RKG92918.1"/>
    </source>
</evidence>